<organism evidence="3">
    <name type="scientific">viral metagenome</name>
    <dbReference type="NCBI Taxonomy" id="1070528"/>
    <lineage>
        <taxon>unclassified sequences</taxon>
        <taxon>metagenomes</taxon>
        <taxon>organismal metagenomes</taxon>
    </lineage>
</organism>
<feature type="domain" description="DUF5899" evidence="2">
    <location>
        <begin position="190"/>
        <end position="320"/>
    </location>
</feature>
<feature type="region of interest" description="Disordered" evidence="1">
    <location>
        <begin position="263"/>
        <end position="288"/>
    </location>
</feature>
<name>A0A6C0C123_9ZZZZ</name>
<evidence type="ECO:0000256" key="1">
    <source>
        <dbReference type="SAM" id="MobiDB-lite"/>
    </source>
</evidence>
<dbReference type="EMBL" id="MN739312">
    <property type="protein sequence ID" value="QHS98080.1"/>
    <property type="molecule type" value="Genomic_DNA"/>
</dbReference>
<feature type="compositionally biased region" description="Basic and acidic residues" evidence="1">
    <location>
        <begin position="275"/>
        <end position="288"/>
    </location>
</feature>
<proteinExistence type="predicted"/>
<protein>
    <recommendedName>
        <fullName evidence="2">DUF5899 domain-containing protein</fullName>
    </recommendedName>
</protein>
<reference evidence="3" key="1">
    <citation type="journal article" date="2020" name="Nature">
        <title>Giant virus diversity and host interactions through global metagenomics.</title>
        <authorList>
            <person name="Schulz F."/>
            <person name="Roux S."/>
            <person name="Paez-Espino D."/>
            <person name="Jungbluth S."/>
            <person name="Walsh D.A."/>
            <person name="Denef V.J."/>
            <person name="McMahon K.D."/>
            <person name="Konstantinidis K.T."/>
            <person name="Eloe-Fadrosh E.A."/>
            <person name="Kyrpides N.C."/>
            <person name="Woyke T."/>
        </authorList>
    </citation>
    <scope>NUCLEOTIDE SEQUENCE</scope>
    <source>
        <strain evidence="3">GVMAG-M-3300020182-84</strain>
    </source>
</reference>
<evidence type="ECO:0000259" key="2">
    <source>
        <dbReference type="Pfam" id="PF19251"/>
    </source>
</evidence>
<dbReference type="InterPro" id="IPR045418">
    <property type="entry name" value="P2_DUF5899"/>
</dbReference>
<evidence type="ECO:0000313" key="3">
    <source>
        <dbReference type="EMBL" id="QHS98080.1"/>
    </source>
</evidence>
<sequence>MEAAIPLFALGSLYFVNKQNKNKEKKEGFYSSKLPNTNLRNQNYPSEGLALDQELQQTEHLSRVNKYDNSQGSYTDKYFNQSMKTGNIQEDLNRPKNVSNISEVSGEQFKSLTGDSVSSNYFEHNNMVPFFGSKSHEVNLEDKTSESILDNYTGSGSQSVNKQEQAPLFAPEDNYQWAHGAPNESDFYQSRVNQSMKMSNVNPFKQESVAPGLGMEYGTTGGDGYNSGMMNRESWMPKDVDSLRVANNPKANGVSLIGLEGPGVSNIKKPGQMGKFEKNRPDRHYENGQDRWFTTGGAVKGETMRSIQTDRFTNRKEVGREYEGAASHQVSGEYIPGKVQKSRHIALGPVPMGTAHAKQKNNASEGDYGIKSKKAYPNNRSTNNETNYFGGIGHSVSAAIAPVMDVLRPSRKENAVGTLRPYQNAGSHVSETYIYDPTQKAPTTHRETMEKSKFHLNINRNQRGGAYEVTEHKASNTSRTKTGDFYYAGNSSAGAGTREMKSYEAEYNQRNNDIKSSTIQGRMVPGNMKLTNHHVNVAQNNRDTKLKNNRALNGTMPAQMATPQHMGVSAQNNNRLYSGINKDRNTGDLNNALQSNPYAVDFTKYM</sequence>
<dbReference type="AlphaFoldDB" id="A0A6C0C123"/>
<dbReference type="Pfam" id="PF19251">
    <property type="entry name" value="DUF5899"/>
    <property type="match status" value="1"/>
</dbReference>
<accession>A0A6C0C123</accession>
<feature type="region of interest" description="Disordered" evidence="1">
    <location>
        <begin position="354"/>
        <end position="379"/>
    </location>
</feature>